<protein>
    <submittedName>
        <fullName evidence="1">Uncharacterized protein</fullName>
    </submittedName>
</protein>
<accession>A0A9P1MTQ5</accession>
<sequence>MSRAITSVMKRTENEVSRIVNKEPPRRIFFDPDWAEYLTNIKIARYYRDHKPKLNTYFELNKYNFKLENPANVTSFTDKRFDETLQFEVLIQTVEFHINVKFYCNYIEKYDEIYIESILSMHPFSYK</sequence>
<reference evidence="1" key="1">
    <citation type="submission" date="2022-11" db="EMBL/GenBank/DDBJ databases">
        <authorList>
            <person name="Kikuchi T."/>
        </authorList>
    </citation>
    <scope>NUCLEOTIDE SEQUENCE</scope>
    <source>
        <strain evidence="1">PS1010</strain>
    </source>
</reference>
<evidence type="ECO:0000313" key="2">
    <source>
        <dbReference type="Proteomes" id="UP001152747"/>
    </source>
</evidence>
<proteinExistence type="predicted"/>
<dbReference type="EMBL" id="CANHGI010000001">
    <property type="protein sequence ID" value="CAI5439702.1"/>
    <property type="molecule type" value="Genomic_DNA"/>
</dbReference>
<dbReference type="Proteomes" id="UP001152747">
    <property type="component" value="Unassembled WGS sequence"/>
</dbReference>
<comment type="caution">
    <text evidence="1">The sequence shown here is derived from an EMBL/GenBank/DDBJ whole genome shotgun (WGS) entry which is preliminary data.</text>
</comment>
<organism evidence="1 2">
    <name type="scientific">Caenorhabditis angaria</name>
    <dbReference type="NCBI Taxonomy" id="860376"/>
    <lineage>
        <taxon>Eukaryota</taxon>
        <taxon>Metazoa</taxon>
        <taxon>Ecdysozoa</taxon>
        <taxon>Nematoda</taxon>
        <taxon>Chromadorea</taxon>
        <taxon>Rhabditida</taxon>
        <taxon>Rhabditina</taxon>
        <taxon>Rhabditomorpha</taxon>
        <taxon>Rhabditoidea</taxon>
        <taxon>Rhabditidae</taxon>
        <taxon>Peloderinae</taxon>
        <taxon>Caenorhabditis</taxon>
    </lineage>
</organism>
<evidence type="ECO:0000313" key="1">
    <source>
        <dbReference type="EMBL" id="CAI5439702.1"/>
    </source>
</evidence>
<dbReference type="AlphaFoldDB" id="A0A9P1MTQ5"/>
<gene>
    <name evidence="1" type="ORF">CAMP_LOCUS2339</name>
</gene>
<name>A0A9P1MTQ5_9PELO</name>
<keyword evidence="2" id="KW-1185">Reference proteome</keyword>